<proteinExistence type="predicted"/>
<dbReference type="InterPro" id="IPR046805">
    <property type="entry name" value="Tra1_ring"/>
</dbReference>
<reference evidence="1 2" key="1">
    <citation type="journal article" date="2007" name="Science">
        <title>Sea anemone genome reveals ancestral eumetazoan gene repertoire and genomic organization.</title>
        <authorList>
            <person name="Putnam N.H."/>
            <person name="Srivastava M."/>
            <person name="Hellsten U."/>
            <person name="Dirks B."/>
            <person name="Chapman J."/>
            <person name="Salamov A."/>
            <person name="Terry A."/>
            <person name="Shapiro H."/>
            <person name="Lindquist E."/>
            <person name="Kapitonov V.V."/>
            <person name="Jurka J."/>
            <person name="Genikhovich G."/>
            <person name="Grigoriev I.V."/>
            <person name="Lucas S.M."/>
            <person name="Steele R.E."/>
            <person name="Finnerty J.R."/>
            <person name="Technau U."/>
            <person name="Martindale M.Q."/>
            <person name="Rokhsar D.S."/>
        </authorList>
    </citation>
    <scope>NUCLEOTIDE SEQUENCE [LARGE SCALE GENOMIC DNA]</scope>
    <source>
        <strain evidence="2">CH2 X CH6</strain>
    </source>
</reference>
<dbReference type="HOGENOM" id="CLU_2136404_0_0_1"/>
<accession>A7S4L8</accession>
<dbReference type="EMBL" id="DS469579">
    <property type="protein sequence ID" value="EDO41347.1"/>
    <property type="molecule type" value="Genomic_DNA"/>
</dbReference>
<organism evidence="1 2">
    <name type="scientific">Nematostella vectensis</name>
    <name type="common">Starlet sea anemone</name>
    <dbReference type="NCBI Taxonomy" id="45351"/>
    <lineage>
        <taxon>Eukaryota</taxon>
        <taxon>Metazoa</taxon>
        <taxon>Cnidaria</taxon>
        <taxon>Anthozoa</taxon>
        <taxon>Hexacorallia</taxon>
        <taxon>Actiniaria</taxon>
        <taxon>Edwardsiidae</taxon>
        <taxon>Nematostella</taxon>
    </lineage>
</organism>
<sequence length="113" mass="13506">MNQGDALLTRLLVKFNDNWLPEHPVVIGHLRRIWASKSFQDRLNKDGIPVHRWREPKLLVKCLLNYIKHRPDEVEPLFHLLRVFTLRHVPDFHFLRKFLDETVAKVIRCGSSY</sequence>
<name>A7S4L8_NEMVE</name>
<dbReference type="Pfam" id="PF20206">
    <property type="entry name" value="Tra1_ring"/>
    <property type="match status" value="1"/>
</dbReference>
<dbReference type="InParanoid" id="A7S4L8"/>
<keyword evidence="2" id="KW-1185">Reference proteome</keyword>
<evidence type="ECO:0000313" key="1">
    <source>
        <dbReference type="EMBL" id="EDO41347.1"/>
    </source>
</evidence>
<evidence type="ECO:0000313" key="2">
    <source>
        <dbReference type="Proteomes" id="UP000001593"/>
    </source>
</evidence>
<dbReference type="STRING" id="45351.A7S4L8"/>
<protein>
    <submittedName>
        <fullName evidence="1">Uncharacterized protein</fullName>
    </submittedName>
</protein>
<dbReference type="eggNOG" id="KOG0889">
    <property type="taxonomic scope" value="Eukaryota"/>
</dbReference>
<dbReference type="Proteomes" id="UP000001593">
    <property type="component" value="Unassembled WGS sequence"/>
</dbReference>
<dbReference type="PhylomeDB" id="A7S4L8"/>
<gene>
    <name evidence="1" type="ORF">NEMVEDRAFT_v1g206729</name>
</gene>
<dbReference type="AlphaFoldDB" id="A7S4L8"/>